<evidence type="ECO:0000313" key="2">
    <source>
        <dbReference type="EMBL" id="KAJ8429051.1"/>
    </source>
</evidence>
<protein>
    <submittedName>
        <fullName evidence="2">Uncharacterized protein</fullName>
    </submittedName>
</protein>
<evidence type="ECO:0000256" key="1">
    <source>
        <dbReference type="SAM" id="Phobius"/>
    </source>
</evidence>
<name>A0A9Q1JQC8_9CARY</name>
<dbReference type="Proteomes" id="UP001153076">
    <property type="component" value="Unassembled WGS sequence"/>
</dbReference>
<keyword evidence="1" id="KW-0812">Transmembrane</keyword>
<feature type="transmembrane region" description="Helical" evidence="1">
    <location>
        <begin position="101"/>
        <end position="121"/>
    </location>
</feature>
<comment type="caution">
    <text evidence="2">The sequence shown here is derived from an EMBL/GenBank/DDBJ whole genome shotgun (WGS) entry which is preliminary data.</text>
</comment>
<proteinExistence type="predicted"/>
<evidence type="ECO:0000313" key="3">
    <source>
        <dbReference type="Proteomes" id="UP001153076"/>
    </source>
</evidence>
<feature type="transmembrane region" description="Helical" evidence="1">
    <location>
        <begin position="161"/>
        <end position="181"/>
    </location>
</feature>
<reference evidence="2" key="1">
    <citation type="submission" date="2022-04" db="EMBL/GenBank/DDBJ databases">
        <title>Carnegiea gigantea Genome sequencing and assembly v2.</title>
        <authorList>
            <person name="Copetti D."/>
            <person name="Sanderson M.J."/>
            <person name="Burquez A."/>
            <person name="Wojciechowski M.F."/>
        </authorList>
    </citation>
    <scope>NUCLEOTIDE SEQUENCE</scope>
    <source>
        <strain evidence="2">SGP5-SGP5p</strain>
        <tissue evidence="2">Aerial part</tissue>
    </source>
</reference>
<keyword evidence="1" id="KW-0472">Membrane</keyword>
<dbReference type="EMBL" id="JAKOGI010000942">
    <property type="protein sequence ID" value="KAJ8429051.1"/>
    <property type="molecule type" value="Genomic_DNA"/>
</dbReference>
<organism evidence="2 3">
    <name type="scientific">Carnegiea gigantea</name>
    <dbReference type="NCBI Taxonomy" id="171969"/>
    <lineage>
        <taxon>Eukaryota</taxon>
        <taxon>Viridiplantae</taxon>
        <taxon>Streptophyta</taxon>
        <taxon>Embryophyta</taxon>
        <taxon>Tracheophyta</taxon>
        <taxon>Spermatophyta</taxon>
        <taxon>Magnoliopsida</taxon>
        <taxon>eudicotyledons</taxon>
        <taxon>Gunneridae</taxon>
        <taxon>Pentapetalae</taxon>
        <taxon>Caryophyllales</taxon>
        <taxon>Cactineae</taxon>
        <taxon>Cactaceae</taxon>
        <taxon>Cactoideae</taxon>
        <taxon>Echinocereeae</taxon>
        <taxon>Carnegiea</taxon>
    </lineage>
</organism>
<feature type="transmembrane region" description="Helical" evidence="1">
    <location>
        <begin position="63"/>
        <end position="80"/>
    </location>
</feature>
<sequence>MCEKEGIMTSDSLKIVEICCLVAENMRWDAPWDITKMDHGNETNSSLVAGCGVKMQCFFEMDFVSFAVGGVFMFTCRMLCSRFNWRWDSLQSANKNIQCALLGMPIFEIIIAIFVMVWWPLCLSLFTYVSSVCCFDLNSDNLISSKSFLRWLQVFLPDKDWFCIVAFLFLDAVCLCFAICIDPAFDPCWMLATPSLVGCSTGHGWAPLGAPFPLSATHPHFCFGFIAVSPRLTSMMPGWGLLGDLTVPQLGHFEDKSRMIAT</sequence>
<dbReference type="AlphaFoldDB" id="A0A9Q1JQC8"/>
<keyword evidence="1" id="KW-1133">Transmembrane helix</keyword>
<gene>
    <name evidence="2" type="ORF">Cgig2_023922</name>
</gene>
<keyword evidence="3" id="KW-1185">Reference proteome</keyword>
<accession>A0A9Q1JQC8</accession>